<dbReference type="RefSeq" id="WP_248647074.1">
    <property type="nucleotide sequence ID" value="NZ_CP096574.1"/>
</dbReference>
<evidence type="ECO:0000313" key="2">
    <source>
        <dbReference type="Proteomes" id="UP000831485"/>
    </source>
</evidence>
<dbReference type="EMBL" id="CP096574">
    <property type="protein sequence ID" value="UPU37485.1"/>
    <property type="molecule type" value="Genomic_DNA"/>
</dbReference>
<reference evidence="1" key="1">
    <citation type="submission" date="2022-04" db="EMBL/GenBank/DDBJ databases">
        <authorList>
            <person name="Liu G."/>
        </authorList>
    </citation>
    <scope>NUCLEOTIDE SEQUENCE</scope>
    <source>
        <strain evidence="1">RG22</strain>
    </source>
</reference>
<organism evidence="1 2">
    <name type="scientific">Geomonas paludis</name>
    <dbReference type="NCBI Taxonomy" id="2740185"/>
    <lineage>
        <taxon>Bacteria</taxon>
        <taxon>Pseudomonadati</taxon>
        <taxon>Thermodesulfobacteriota</taxon>
        <taxon>Desulfuromonadia</taxon>
        <taxon>Geobacterales</taxon>
        <taxon>Geobacteraceae</taxon>
        <taxon>Geomonas</taxon>
    </lineage>
</organism>
<keyword evidence="2" id="KW-1185">Reference proteome</keyword>
<protein>
    <submittedName>
        <fullName evidence="1">Uncharacterized protein</fullName>
    </submittedName>
</protein>
<evidence type="ECO:0000313" key="1">
    <source>
        <dbReference type="EMBL" id="UPU37485.1"/>
    </source>
</evidence>
<sequence>MSSLDPRIKEEMRQTHDRLVNEGRILSKEIRQASFDKFRSRFGPERLGSLDGKDLLHTMHAQGSKDSMVYWIEYKHDEEFPGRNFGGISGGSSHVYGIFRRGGTDQWVKGNPRNDQDISEEEAIGIARKHRDQLLAGAELLRALPQQASDADYLTLQKAMEEKAPDLARRAWVHKYFFLLFPDKLDDFHNENWQRYHIRKLLQTPPTSEGLYLTGGHYVRLAAELGWFVDEFTNTLNAVNGKPKGYWRIGTRIDGKSAWAEMKAGTFAAVGWSRLGDLSDFSSKGDRKKKKESLIGMVASQYPADPRRVSRDAGELLDFVSEISTGDIVVAGDGEQVLAIGRIVGPYYYDMASPARAPHRRPVEWFSFDQWRLKEPDGPRTTVWLLKKAANLLEIDQRSLGKNHSVDGSPSGEGRSGTMAYLPVKEDVEVAYRMLAKHGQEVSLNALLEQVGLNLAKRGVVLEDEWHVKTEANIAIWSS</sequence>
<name>A0ABY4LIY7_9BACT</name>
<dbReference type="Proteomes" id="UP000831485">
    <property type="component" value="Chromosome"/>
</dbReference>
<proteinExistence type="predicted"/>
<accession>A0ABY4LIY7</accession>
<gene>
    <name evidence="1" type="ORF">M1B72_07210</name>
</gene>